<proteinExistence type="predicted"/>
<feature type="signal peptide" evidence="1">
    <location>
        <begin position="1"/>
        <end position="21"/>
    </location>
</feature>
<sequence length="75" mass="8116">MLNLKTVFVLALLSTATTVSADEVVIDTSDLHATISAQLAEGMEMMQNNLTEDMNTILIAEETTDETTVVVTRAE</sequence>
<protein>
    <submittedName>
        <fullName evidence="2">Uncharacterized protein</fullName>
    </submittedName>
</protein>
<name>A0A3S0KRI3_9GAMM</name>
<reference evidence="2 3" key="1">
    <citation type="submission" date="2018-12" db="EMBL/GenBank/DDBJ databases">
        <authorList>
            <person name="Yu L."/>
        </authorList>
    </citation>
    <scope>NUCLEOTIDE SEQUENCE [LARGE SCALE GENOMIC DNA]</scope>
    <source>
        <strain evidence="2 3">HAW-EB5</strain>
    </source>
</reference>
<keyword evidence="1" id="KW-0732">Signal</keyword>
<accession>A0A3S0KRI3</accession>
<evidence type="ECO:0000313" key="2">
    <source>
        <dbReference type="EMBL" id="RTR32801.1"/>
    </source>
</evidence>
<keyword evidence="3" id="KW-1185">Reference proteome</keyword>
<dbReference type="EMBL" id="RXNV01000003">
    <property type="protein sequence ID" value="RTR32801.1"/>
    <property type="molecule type" value="Genomic_DNA"/>
</dbReference>
<dbReference type="RefSeq" id="WP_126505705.1">
    <property type="nucleotide sequence ID" value="NZ_RXNV01000003.1"/>
</dbReference>
<feature type="chain" id="PRO_5018558746" evidence="1">
    <location>
        <begin position="22"/>
        <end position="75"/>
    </location>
</feature>
<evidence type="ECO:0000256" key="1">
    <source>
        <dbReference type="SAM" id="SignalP"/>
    </source>
</evidence>
<dbReference type="OrthoDB" id="6270812at2"/>
<evidence type="ECO:0000313" key="3">
    <source>
        <dbReference type="Proteomes" id="UP000282060"/>
    </source>
</evidence>
<organism evidence="2 3">
    <name type="scientific">Shewanella atlantica</name>
    <dbReference type="NCBI Taxonomy" id="271099"/>
    <lineage>
        <taxon>Bacteria</taxon>
        <taxon>Pseudomonadati</taxon>
        <taxon>Pseudomonadota</taxon>
        <taxon>Gammaproteobacteria</taxon>
        <taxon>Alteromonadales</taxon>
        <taxon>Shewanellaceae</taxon>
        <taxon>Shewanella</taxon>
    </lineage>
</organism>
<dbReference type="AlphaFoldDB" id="A0A3S0KRI3"/>
<comment type="caution">
    <text evidence="2">The sequence shown here is derived from an EMBL/GenBank/DDBJ whole genome shotgun (WGS) entry which is preliminary data.</text>
</comment>
<dbReference type="Proteomes" id="UP000282060">
    <property type="component" value="Unassembled WGS sequence"/>
</dbReference>
<gene>
    <name evidence="2" type="ORF">EKG39_10560</name>
</gene>